<dbReference type="EMBL" id="LAZR01015618">
    <property type="protein sequence ID" value="KKM08137.1"/>
    <property type="molecule type" value="Genomic_DNA"/>
</dbReference>
<dbReference type="AlphaFoldDB" id="A0A0F9HYH1"/>
<name>A0A0F9HYH1_9ZZZZ</name>
<comment type="caution">
    <text evidence="1">The sequence shown here is derived from an EMBL/GenBank/DDBJ whole genome shotgun (WGS) entry which is preliminary data.</text>
</comment>
<feature type="non-terminal residue" evidence="1">
    <location>
        <position position="1"/>
    </location>
</feature>
<gene>
    <name evidence="1" type="ORF">LCGC14_1726980</name>
</gene>
<proteinExistence type="predicted"/>
<protein>
    <recommendedName>
        <fullName evidence="2">DUF932 domain-containing protein</fullName>
    </recommendedName>
</protein>
<evidence type="ECO:0000313" key="1">
    <source>
        <dbReference type="EMBL" id="KKM08137.1"/>
    </source>
</evidence>
<organism evidence="1">
    <name type="scientific">marine sediment metagenome</name>
    <dbReference type="NCBI Taxonomy" id="412755"/>
    <lineage>
        <taxon>unclassified sequences</taxon>
        <taxon>metagenomes</taxon>
        <taxon>ecological metagenomes</taxon>
    </lineage>
</organism>
<accession>A0A0F9HYH1</accession>
<evidence type="ECO:0008006" key="2">
    <source>
        <dbReference type="Google" id="ProtNLM"/>
    </source>
</evidence>
<reference evidence="1" key="1">
    <citation type="journal article" date="2015" name="Nature">
        <title>Complex archaea that bridge the gap between prokaryotes and eukaryotes.</title>
        <authorList>
            <person name="Spang A."/>
            <person name="Saw J.H."/>
            <person name="Jorgensen S.L."/>
            <person name="Zaremba-Niedzwiedzka K."/>
            <person name="Martijn J."/>
            <person name="Lind A.E."/>
            <person name="van Eijk R."/>
            <person name="Schleper C."/>
            <person name="Guy L."/>
            <person name="Ettema T.J."/>
        </authorList>
    </citation>
    <scope>NUCLEOTIDE SEQUENCE</scope>
</reference>
<sequence length="188" mass="21715">HRVHALYAHPKSYEIGDEEMWVGAAIHNSIDGSMGFKAGIFTFRAACKNVVLTAGMKGWSYHYSAADHGKTVEYLQRKHTKGLATEGLKNILVNLMERTHYIIDTYRLLTERRITDKLIDEILNSNFIPKKILPDYIVQDKAHEIDLTQWTLYNDMTELIWHNAKAGMKTKLLQFRSLHKLIPFEVTD</sequence>